<name>A0A2H1KLR6_BRELN</name>
<dbReference type="GO" id="GO:0032259">
    <property type="term" value="P:methylation"/>
    <property type="evidence" value="ECO:0007669"/>
    <property type="project" value="UniProtKB-KW"/>
</dbReference>
<evidence type="ECO:0000256" key="4">
    <source>
        <dbReference type="ARBA" id="ARBA00022691"/>
    </source>
</evidence>
<evidence type="ECO:0000256" key="3">
    <source>
        <dbReference type="ARBA" id="ARBA00022679"/>
    </source>
</evidence>
<dbReference type="AlphaFoldDB" id="A0A2H1KLR6"/>
<feature type="compositionally biased region" description="Basic and acidic residues" evidence="6">
    <location>
        <begin position="1"/>
        <end position="11"/>
    </location>
</feature>
<dbReference type="PANTHER" id="PTHR33841:SF1">
    <property type="entry name" value="DNA METHYLTRANSFERASE A"/>
    <property type="match status" value="1"/>
</dbReference>
<proteinExistence type="predicted"/>
<feature type="region of interest" description="Disordered" evidence="6">
    <location>
        <begin position="1"/>
        <end position="25"/>
    </location>
</feature>
<dbReference type="GO" id="GO:0006304">
    <property type="term" value="P:DNA modification"/>
    <property type="evidence" value="ECO:0007669"/>
    <property type="project" value="InterPro"/>
</dbReference>
<feature type="compositionally biased region" description="Low complexity" evidence="6">
    <location>
        <begin position="12"/>
        <end position="25"/>
    </location>
</feature>
<protein>
    <recommendedName>
        <fullName evidence="1">site-specific DNA-methyltransferase (adenine-specific)</fullName>
        <ecNumber evidence="1">2.1.1.72</ecNumber>
    </recommendedName>
</protein>
<evidence type="ECO:0000256" key="6">
    <source>
        <dbReference type="SAM" id="MobiDB-lite"/>
    </source>
</evidence>
<dbReference type="PRINTS" id="PR00507">
    <property type="entry name" value="N12N6MTFRASE"/>
</dbReference>
<dbReference type="EC" id="2.1.1.72" evidence="1"/>
<gene>
    <name evidence="8" type="ORF">BLIN101_03431</name>
</gene>
<dbReference type="PANTHER" id="PTHR33841">
    <property type="entry name" value="DNA METHYLTRANSFERASE YEEA-RELATED"/>
    <property type="match status" value="1"/>
</dbReference>
<dbReference type="InterPro" id="IPR050953">
    <property type="entry name" value="N4_N6_ade-DNA_methylase"/>
</dbReference>
<accession>A0A2H1KLR6</accession>
<dbReference type="SUPFAM" id="SSF53335">
    <property type="entry name" value="S-adenosyl-L-methionine-dependent methyltransferases"/>
    <property type="match status" value="1"/>
</dbReference>
<keyword evidence="4" id="KW-0949">S-adenosyl-L-methionine</keyword>
<evidence type="ECO:0000256" key="2">
    <source>
        <dbReference type="ARBA" id="ARBA00022603"/>
    </source>
</evidence>
<dbReference type="Gene3D" id="3.40.50.150">
    <property type="entry name" value="Vaccinia Virus protein VP39"/>
    <property type="match status" value="1"/>
</dbReference>
<dbReference type="GO" id="GO:0009007">
    <property type="term" value="F:site-specific DNA-methyltransferase (adenine-specific) activity"/>
    <property type="evidence" value="ECO:0007669"/>
    <property type="project" value="UniProtKB-EC"/>
</dbReference>
<keyword evidence="2 8" id="KW-0489">Methyltransferase</keyword>
<sequence length="575" mass="62826">MMPAVKHDRPLGARGSRRSISSAGAHAELSPTASAVLTALPAWWSARAERAGLSGIWLDVNEAVDADPPFSTSVPPQLEEEWGPLSGEEVGEAYVNALSSATRSRHGRHYTPSRLSAHLWAQARTALGVTLSKAQPLDGLVRDPACGAGALLLPALKEHLRATTNLDPRLVIAGLPELIEGIDNDPAAIWIANLILAAEMLPLLARLPEHNRRPLPALCRVGDGLAPTDKPARVVLMNPPYGRVKLADEERARFADVVYGHANLYSLFMAAAEEGLDSKGILAALVPTSFLAGRYFSPLRERLSSSVRLKDIAFVERRSGVFSTVLQETCLATFTRKRVRLTSVSSLGETDMLTIARVPSPRGDQPWILPRRTDLAAVAASASQMPLTLASSGWRVSTGPLVWNRRVEDLNPDDGTPVIWSADFDGGKLHTDERRSAMRFMRLHSDRDRRVMTLSEPAVLVQRTSAPEQSRRLTSTHLTQMDLERLGGEIVIENHVNVLRPTTDDPAMSITLLNRLLWTPELEAVARCISGSVALSAFELSALPFPCADTLAEWESLDDDELQREVARMYRIGLP</sequence>
<reference evidence="8 9" key="1">
    <citation type="submission" date="2017-03" db="EMBL/GenBank/DDBJ databases">
        <authorList>
            <person name="Afonso C.L."/>
            <person name="Miller P.J."/>
            <person name="Scott M.A."/>
            <person name="Spackman E."/>
            <person name="Goraichik I."/>
            <person name="Dimitrov K.M."/>
            <person name="Suarez D.L."/>
            <person name="Swayne D.E."/>
        </authorList>
    </citation>
    <scope>NUCLEOTIDE SEQUENCE [LARGE SCALE GENOMIC DNA]</scope>
    <source>
        <strain evidence="8 9">Mu101</strain>
    </source>
</reference>
<evidence type="ECO:0000256" key="5">
    <source>
        <dbReference type="ARBA" id="ARBA00047942"/>
    </source>
</evidence>
<dbReference type="InterPro" id="IPR011639">
    <property type="entry name" value="MethylTrfase_TaqI-like_dom"/>
</dbReference>
<evidence type="ECO:0000313" key="8">
    <source>
        <dbReference type="EMBL" id="SMY00192.1"/>
    </source>
</evidence>
<evidence type="ECO:0000313" key="9">
    <source>
        <dbReference type="Proteomes" id="UP000234498"/>
    </source>
</evidence>
<organism evidence="8 9">
    <name type="scientific">Brevibacterium linens</name>
    <dbReference type="NCBI Taxonomy" id="1703"/>
    <lineage>
        <taxon>Bacteria</taxon>
        <taxon>Bacillati</taxon>
        <taxon>Actinomycetota</taxon>
        <taxon>Actinomycetes</taxon>
        <taxon>Micrococcales</taxon>
        <taxon>Brevibacteriaceae</taxon>
        <taxon>Brevibacterium</taxon>
    </lineage>
</organism>
<dbReference type="EMBL" id="FXZA01000045">
    <property type="protein sequence ID" value="SMY00192.1"/>
    <property type="molecule type" value="Genomic_DNA"/>
</dbReference>
<comment type="catalytic activity">
    <reaction evidence="5">
        <text>a 2'-deoxyadenosine in DNA + S-adenosyl-L-methionine = an N(6)-methyl-2'-deoxyadenosine in DNA + S-adenosyl-L-homocysteine + H(+)</text>
        <dbReference type="Rhea" id="RHEA:15197"/>
        <dbReference type="Rhea" id="RHEA-COMP:12418"/>
        <dbReference type="Rhea" id="RHEA-COMP:12419"/>
        <dbReference type="ChEBI" id="CHEBI:15378"/>
        <dbReference type="ChEBI" id="CHEBI:57856"/>
        <dbReference type="ChEBI" id="CHEBI:59789"/>
        <dbReference type="ChEBI" id="CHEBI:90615"/>
        <dbReference type="ChEBI" id="CHEBI:90616"/>
        <dbReference type="EC" id="2.1.1.72"/>
    </reaction>
</comment>
<dbReference type="Pfam" id="PF07669">
    <property type="entry name" value="Eco57I"/>
    <property type="match status" value="1"/>
</dbReference>
<dbReference type="InterPro" id="IPR029063">
    <property type="entry name" value="SAM-dependent_MTases_sf"/>
</dbReference>
<evidence type="ECO:0000259" key="7">
    <source>
        <dbReference type="Pfam" id="PF07669"/>
    </source>
</evidence>
<keyword evidence="3 8" id="KW-0808">Transferase</keyword>
<evidence type="ECO:0000256" key="1">
    <source>
        <dbReference type="ARBA" id="ARBA00011900"/>
    </source>
</evidence>
<feature type="domain" description="Type II methyltransferase M.TaqI-like" evidence="7">
    <location>
        <begin position="234"/>
        <end position="321"/>
    </location>
</feature>
<dbReference type="Proteomes" id="UP000234498">
    <property type="component" value="Unassembled WGS sequence"/>
</dbReference>